<reference evidence="5 6" key="1">
    <citation type="submission" date="2018-09" db="EMBL/GenBank/DDBJ databases">
        <authorList>
            <person name="Tagini F."/>
        </authorList>
    </citation>
    <scope>NUCLEOTIDE SEQUENCE [LARGE SCALE GENOMIC DNA]</scope>
    <source>
        <strain evidence="5 6">MK136</strain>
    </source>
</reference>
<dbReference type="Proteomes" id="UP000273307">
    <property type="component" value="Unassembled WGS sequence"/>
</dbReference>
<dbReference type="PANTHER" id="PTHR30349">
    <property type="entry name" value="PHAGE INTEGRASE-RELATED"/>
    <property type="match status" value="1"/>
</dbReference>
<dbReference type="GO" id="GO:0015074">
    <property type="term" value="P:DNA integration"/>
    <property type="evidence" value="ECO:0007669"/>
    <property type="project" value="InterPro"/>
</dbReference>
<dbReference type="RefSeq" id="WP_122526134.1">
    <property type="nucleotide sequence ID" value="NZ_UPHP01000135.1"/>
</dbReference>
<keyword evidence="3" id="KW-0233">DNA recombination</keyword>
<dbReference type="Pfam" id="PF00589">
    <property type="entry name" value="Phage_integrase"/>
    <property type="match status" value="1"/>
</dbReference>
<dbReference type="InterPro" id="IPR013762">
    <property type="entry name" value="Integrase-like_cat_sf"/>
</dbReference>
<organism evidence="5 6">
    <name type="scientific">Mycobacterium attenuatum</name>
    <dbReference type="NCBI Taxonomy" id="2341086"/>
    <lineage>
        <taxon>Bacteria</taxon>
        <taxon>Bacillati</taxon>
        <taxon>Actinomycetota</taxon>
        <taxon>Actinomycetes</taxon>
        <taxon>Mycobacteriales</taxon>
        <taxon>Mycobacteriaceae</taxon>
        <taxon>Mycobacterium</taxon>
    </lineage>
</organism>
<evidence type="ECO:0000313" key="5">
    <source>
        <dbReference type="EMBL" id="VBA43461.1"/>
    </source>
</evidence>
<dbReference type="SUPFAM" id="SSF56349">
    <property type="entry name" value="DNA breaking-rejoining enzymes"/>
    <property type="match status" value="1"/>
</dbReference>
<dbReference type="PROSITE" id="PS51898">
    <property type="entry name" value="TYR_RECOMBINASE"/>
    <property type="match status" value="1"/>
</dbReference>
<dbReference type="InterPro" id="IPR002104">
    <property type="entry name" value="Integrase_catalytic"/>
</dbReference>
<accession>A0A498QDR9</accession>
<dbReference type="AlphaFoldDB" id="A0A498QDR9"/>
<feature type="domain" description="Tyr recombinase" evidence="4">
    <location>
        <begin position="264"/>
        <end position="455"/>
    </location>
</feature>
<evidence type="ECO:0000256" key="2">
    <source>
        <dbReference type="ARBA" id="ARBA00023125"/>
    </source>
</evidence>
<evidence type="ECO:0000259" key="4">
    <source>
        <dbReference type="PROSITE" id="PS51898"/>
    </source>
</evidence>
<keyword evidence="6" id="KW-1185">Reference proteome</keyword>
<keyword evidence="2" id="KW-0238">DNA-binding</keyword>
<protein>
    <submittedName>
        <fullName evidence="5">Tyrosine recombinase XerD</fullName>
    </submittedName>
</protein>
<sequence>MNGKPEISQFVTDLSVRGADVFDLRGLPNQLTREIQYSLQRRVDEKRIKTQPLRLQPLIRHLSRMGVESMSVYTLEQWRPILVDAAGLGWTNTALAFIRDAQKWIDRLGQPGGWDVVYERDVWDLGELGYHTPTARVATLRFDRIQSGWLRETTKRWCRWRLSTGTSPGALASNLYAVTRFCSFLDATDRGPLAPSQLNRELIEAYLAWVAVEWPDPCTRRKDLGGFASFLRTMQQHRWVPEISPEAMIFNEDYPNQPEAKARAFSEFVAAQLELESNLTRFQETRYRVLTEILQRTGMRIGDARRLTVDCIDRDKHGAAYLRYHNHKMRRDARTPIDDGLADAIVELQQEVRDQYPDGPVLFPMVRANHAGALPISRTAYAKKLDEWVADCDIRNEAGQPVRVHPHQFRHTYATRLINSGVPQHVVKKLLDHDSDTMTAHYARLSMETIRQEWETATKVNIAGDVIHEGEGRLADAIWLKNSLSRAKMALPNGYCTLPLQQTCEYANACLTCPMFLTTAESLPQHRSQLAETRTLIDTAQERGQERLVEMNQKVEKNLLNIISSLEASPSPHGCCGNTCDNDACGCSVQDK</sequence>
<dbReference type="PANTHER" id="PTHR30349:SF41">
    <property type="entry name" value="INTEGRASE_RECOMBINASE PROTEIN MJ0367-RELATED"/>
    <property type="match status" value="1"/>
</dbReference>
<evidence type="ECO:0000313" key="6">
    <source>
        <dbReference type="Proteomes" id="UP000273307"/>
    </source>
</evidence>
<dbReference type="InterPro" id="IPR011010">
    <property type="entry name" value="DNA_brk_join_enz"/>
</dbReference>
<dbReference type="EMBL" id="UPHP01000135">
    <property type="protein sequence ID" value="VBA43461.1"/>
    <property type="molecule type" value="Genomic_DNA"/>
</dbReference>
<dbReference type="CDD" id="cd00397">
    <property type="entry name" value="DNA_BRE_C"/>
    <property type="match status" value="1"/>
</dbReference>
<dbReference type="InterPro" id="IPR050090">
    <property type="entry name" value="Tyrosine_recombinase_XerCD"/>
</dbReference>
<gene>
    <name evidence="5" type="primary">xerD_1</name>
    <name evidence="5" type="ORF">LAUMK136_05097</name>
</gene>
<comment type="similarity">
    <text evidence="1">Belongs to the 'phage' integrase family.</text>
</comment>
<evidence type="ECO:0000256" key="1">
    <source>
        <dbReference type="ARBA" id="ARBA00008857"/>
    </source>
</evidence>
<proteinExistence type="inferred from homology"/>
<evidence type="ECO:0000256" key="3">
    <source>
        <dbReference type="ARBA" id="ARBA00023172"/>
    </source>
</evidence>
<name>A0A498QDR9_9MYCO</name>
<dbReference type="GO" id="GO:0006310">
    <property type="term" value="P:DNA recombination"/>
    <property type="evidence" value="ECO:0007669"/>
    <property type="project" value="UniProtKB-KW"/>
</dbReference>
<dbReference type="OrthoDB" id="8421690at2"/>
<dbReference type="GO" id="GO:0003677">
    <property type="term" value="F:DNA binding"/>
    <property type="evidence" value="ECO:0007669"/>
    <property type="project" value="UniProtKB-KW"/>
</dbReference>
<dbReference type="Gene3D" id="1.10.443.10">
    <property type="entry name" value="Intergrase catalytic core"/>
    <property type="match status" value="1"/>
</dbReference>